<proteinExistence type="predicted"/>
<dbReference type="OrthoDB" id="3376896at2"/>
<keyword evidence="3" id="KW-1185">Reference proteome</keyword>
<dbReference type="eggNOG" id="COG2230">
    <property type="taxonomic scope" value="Bacteria"/>
</dbReference>
<dbReference type="RefSeq" id="WP_007320170.1">
    <property type="nucleotide sequence ID" value="NZ_BAEH01000132.1"/>
</dbReference>
<dbReference type="Proteomes" id="UP000035034">
    <property type="component" value="Unassembled WGS sequence"/>
</dbReference>
<reference evidence="2 3" key="1">
    <citation type="submission" date="2011-12" db="EMBL/GenBank/DDBJ databases">
        <title>Whole genome shotgun sequence of Gordonia effusa NBRC 100432.</title>
        <authorList>
            <person name="Yoshida I."/>
            <person name="Takarada H."/>
            <person name="Hosoyama A."/>
            <person name="Tsuchikane K."/>
            <person name="Katsumata H."/>
            <person name="Yamazaki S."/>
            <person name="Fujita N."/>
        </authorList>
    </citation>
    <scope>NUCLEOTIDE SEQUENCE [LARGE SCALE GENOMIC DNA]</scope>
    <source>
        <strain evidence="2 3">NBRC 100432</strain>
    </source>
</reference>
<dbReference type="EMBL" id="BAEH01000132">
    <property type="protein sequence ID" value="GAB20835.1"/>
    <property type="molecule type" value="Genomic_DNA"/>
</dbReference>
<organism evidence="2 3">
    <name type="scientific">Gordonia effusa NBRC 100432</name>
    <dbReference type="NCBI Taxonomy" id="1077974"/>
    <lineage>
        <taxon>Bacteria</taxon>
        <taxon>Bacillati</taxon>
        <taxon>Actinomycetota</taxon>
        <taxon>Actinomycetes</taxon>
        <taxon>Mycobacteriales</taxon>
        <taxon>Gordoniaceae</taxon>
        <taxon>Gordonia</taxon>
    </lineage>
</organism>
<dbReference type="Gene3D" id="1.20.120.450">
    <property type="entry name" value="dinb family like domain"/>
    <property type="match status" value="1"/>
</dbReference>
<dbReference type="STRING" id="1077974.GOEFS_132_00660"/>
<dbReference type="Pfam" id="PF12867">
    <property type="entry name" value="DinB_2"/>
    <property type="match status" value="1"/>
</dbReference>
<name>H0R6Y4_9ACTN</name>
<feature type="domain" description="DinB-like" evidence="1">
    <location>
        <begin position="52"/>
        <end position="168"/>
    </location>
</feature>
<protein>
    <recommendedName>
        <fullName evidence="1">DinB-like domain-containing protein</fullName>
    </recommendedName>
</protein>
<evidence type="ECO:0000259" key="1">
    <source>
        <dbReference type="Pfam" id="PF12867"/>
    </source>
</evidence>
<accession>H0R6Y4</accession>
<dbReference type="InterPro" id="IPR024775">
    <property type="entry name" value="DinB-like"/>
</dbReference>
<gene>
    <name evidence="2" type="ORF">GOEFS_132_00660</name>
</gene>
<evidence type="ECO:0000313" key="2">
    <source>
        <dbReference type="EMBL" id="GAB20835.1"/>
    </source>
</evidence>
<comment type="caution">
    <text evidence="2">The sequence shown here is derived from an EMBL/GenBank/DDBJ whole genome shotgun (WGS) entry which is preliminary data.</text>
</comment>
<sequence length="176" mass="20065">MCIEPDDKDWTWVIERQCGDCGFDASVIDVSTVPQLLRDVADRFADLLGGGQNLGQRPRPGTWSALEYGCHVRDCTQVFDDRLRLMLTRNDPLFPNWDQDATAEQGRYDEQIPSDVAVELRSAATDLAGRFATVTGRQWERTGRRSNGSFFTTDTLARYFIHDPVHHWWDVTGERA</sequence>
<evidence type="ECO:0000313" key="3">
    <source>
        <dbReference type="Proteomes" id="UP000035034"/>
    </source>
</evidence>
<dbReference type="InterPro" id="IPR034660">
    <property type="entry name" value="DinB/YfiT-like"/>
</dbReference>
<dbReference type="SUPFAM" id="SSF109854">
    <property type="entry name" value="DinB/YfiT-like putative metalloenzymes"/>
    <property type="match status" value="1"/>
</dbReference>
<dbReference type="AlphaFoldDB" id="H0R6Y4"/>